<gene>
    <name evidence="2" type="ORF">CCMA1212_002350</name>
</gene>
<dbReference type="GeneID" id="300574186"/>
<evidence type="ECO:0000313" key="2">
    <source>
        <dbReference type="EMBL" id="TFB06346.1"/>
    </source>
</evidence>
<reference evidence="2 3" key="1">
    <citation type="submission" date="2018-01" db="EMBL/GenBank/DDBJ databases">
        <title>Genome characterization of the sugarcane-associated fungus Trichoderma ghanense CCMA-1212 and their application in lignocelulose bioconversion.</title>
        <authorList>
            <person name="Steindorff A.S."/>
            <person name="Mendes T.D."/>
            <person name="Vilela E.S.D."/>
            <person name="Rodrigues D.S."/>
            <person name="Formighieri E.F."/>
            <person name="Melo I.S."/>
            <person name="Favaro L.C.L."/>
        </authorList>
    </citation>
    <scope>NUCLEOTIDE SEQUENCE [LARGE SCALE GENOMIC DNA]</scope>
    <source>
        <strain evidence="2 3">CCMA-1212</strain>
    </source>
</reference>
<sequence>MDAPFQLLLWIGNGSQPALSQAKAGEEKKREEKKEEQRVVKSNGNGNGNANNGRRSGSTNLGRAHLDGQLHGSATTAWSLAFSESAEDLWNGV</sequence>
<name>A0ABY2HDX3_9HYPO</name>
<evidence type="ECO:0000256" key="1">
    <source>
        <dbReference type="SAM" id="MobiDB-lite"/>
    </source>
</evidence>
<dbReference type="EMBL" id="PPTA01000002">
    <property type="protein sequence ID" value="TFB06346.1"/>
    <property type="molecule type" value="Genomic_DNA"/>
</dbReference>
<evidence type="ECO:0000313" key="3">
    <source>
        <dbReference type="Proteomes" id="UP001642720"/>
    </source>
</evidence>
<dbReference type="RefSeq" id="XP_073562547.1">
    <property type="nucleotide sequence ID" value="XM_073699736.1"/>
</dbReference>
<proteinExistence type="predicted"/>
<dbReference type="Proteomes" id="UP001642720">
    <property type="component" value="Unassembled WGS sequence"/>
</dbReference>
<accession>A0ABY2HDX3</accession>
<protein>
    <submittedName>
        <fullName evidence="2">Uncharacterized protein</fullName>
    </submittedName>
</protein>
<keyword evidence="3" id="KW-1185">Reference proteome</keyword>
<comment type="caution">
    <text evidence="2">The sequence shown here is derived from an EMBL/GenBank/DDBJ whole genome shotgun (WGS) entry which is preliminary data.</text>
</comment>
<organism evidence="2 3">
    <name type="scientific">Trichoderma ghanense</name>
    <dbReference type="NCBI Taxonomy" id="65468"/>
    <lineage>
        <taxon>Eukaryota</taxon>
        <taxon>Fungi</taxon>
        <taxon>Dikarya</taxon>
        <taxon>Ascomycota</taxon>
        <taxon>Pezizomycotina</taxon>
        <taxon>Sordariomycetes</taxon>
        <taxon>Hypocreomycetidae</taxon>
        <taxon>Hypocreales</taxon>
        <taxon>Hypocreaceae</taxon>
        <taxon>Trichoderma</taxon>
    </lineage>
</organism>
<feature type="region of interest" description="Disordered" evidence="1">
    <location>
        <begin position="16"/>
        <end position="68"/>
    </location>
</feature>
<feature type="compositionally biased region" description="Low complexity" evidence="1">
    <location>
        <begin position="40"/>
        <end position="60"/>
    </location>
</feature>
<feature type="compositionally biased region" description="Basic and acidic residues" evidence="1">
    <location>
        <begin position="24"/>
        <end position="39"/>
    </location>
</feature>